<evidence type="ECO:0000256" key="1">
    <source>
        <dbReference type="ARBA" id="ARBA00022692"/>
    </source>
</evidence>
<keyword evidence="2 4" id="KW-1133">Transmembrane helix</keyword>
<dbReference type="PROSITE" id="PS51503">
    <property type="entry name" value="HIG1"/>
    <property type="match status" value="1"/>
</dbReference>
<evidence type="ECO:0000256" key="4">
    <source>
        <dbReference type="SAM" id="Phobius"/>
    </source>
</evidence>
<comment type="caution">
    <text evidence="6">The sequence shown here is derived from an EMBL/GenBank/DDBJ whole genome shotgun (WGS) entry which is preliminary data.</text>
</comment>
<proteinExistence type="predicted"/>
<dbReference type="EMBL" id="BMLF01000001">
    <property type="protein sequence ID" value="GGL96678.1"/>
    <property type="molecule type" value="Genomic_DNA"/>
</dbReference>
<keyword evidence="7" id="KW-1185">Reference proteome</keyword>
<accession>A0A917SSE7</accession>
<sequence>MTNDPFFYVVMIAVLAVAAILLYGIGGFARGVDPKKSNKVMQLRIAAQFLAVVLIVLFVWLRGGN</sequence>
<reference evidence="6" key="1">
    <citation type="journal article" date="2014" name="Int. J. Syst. Evol. Microbiol.">
        <title>Complete genome sequence of Corynebacterium casei LMG S-19264T (=DSM 44701T), isolated from a smear-ripened cheese.</title>
        <authorList>
            <consortium name="US DOE Joint Genome Institute (JGI-PGF)"/>
            <person name="Walter F."/>
            <person name="Albersmeier A."/>
            <person name="Kalinowski J."/>
            <person name="Ruckert C."/>
        </authorList>
    </citation>
    <scope>NUCLEOTIDE SEQUENCE</scope>
    <source>
        <strain evidence="6">CGMCC 1.6293</strain>
    </source>
</reference>
<feature type="transmembrane region" description="Helical" evidence="4">
    <location>
        <begin position="6"/>
        <end position="29"/>
    </location>
</feature>
<dbReference type="NCBIfam" id="NF033233">
    <property type="entry name" value="twin_helix"/>
    <property type="match status" value="1"/>
</dbReference>
<organism evidence="6 7">
    <name type="scientific">Pseudooceanicola nanhaiensis</name>
    <dbReference type="NCBI Taxonomy" id="375761"/>
    <lineage>
        <taxon>Bacteria</taxon>
        <taxon>Pseudomonadati</taxon>
        <taxon>Pseudomonadota</taxon>
        <taxon>Alphaproteobacteria</taxon>
        <taxon>Rhodobacterales</taxon>
        <taxon>Paracoccaceae</taxon>
        <taxon>Pseudooceanicola</taxon>
    </lineage>
</organism>
<dbReference type="InterPro" id="IPR007667">
    <property type="entry name" value="Hypoxia_induced_domain"/>
</dbReference>
<evidence type="ECO:0000313" key="7">
    <source>
        <dbReference type="Proteomes" id="UP000649829"/>
    </source>
</evidence>
<evidence type="ECO:0000256" key="2">
    <source>
        <dbReference type="ARBA" id="ARBA00022989"/>
    </source>
</evidence>
<keyword evidence="1 4" id="KW-0812">Transmembrane</keyword>
<dbReference type="Pfam" id="PF04588">
    <property type="entry name" value="HIG_1_N"/>
    <property type="match status" value="1"/>
</dbReference>
<gene>
    <name evidence="6" type="ORF">GCM10011534_18430</name>
</gene>
<dbReference type="AlphaFoldDB" id="A0A917SSE7"/>
<evidence type="ECO:0000256" key="3">
    <source>
        <dbReference type="ARBA" id="ARBA00023136"/>
    </source>
</evidence>
<evidence type="ECO:0000259" key="5">
    <source>
        <dbReference type="PROSITE" id="PS51503"/>
    </source>
</evidence>
<dbReference type="Proteomes" id="UP000649829">
    <property type="component" value="Unassembled WGS sequence"/>
</dbReference>
<name>A0A917SSE7_9RHOB</name>
<feature type="domain" description="HIG1" evidence="5">
    <location>
        <begin position="1"/>
        <end position="65"/>
    </location>
</feature>
<dbReference type="RefSeq" id="WP_028288217.1">
    <property type="nucleotide sequence ID" value="NZ_BMLF01000001.1"/>
</dbReference>
<feature type="transmembrane region" description="Helical" evidence="4">
    <location>
        <begin position="41"/>
        <end position="61"/>
    </location>
</feature>
<dbReference type="Gene3D" id="6.10.140.1320">
    <property type="match status" value="1"/>
</dbReference>
<evidence type="ECO:0000313" key="6">
    <source>
        <dbReference type="EMBL" id="GGL96678.1"/>
    </source>
</evidence>
<keyword evidence="3 4" id="KW-0472">Membrane</keyword>
<protein>
    <recommendedName>
        <fullName evidence="5">HIG1 domain-containing protein</fullName>
    </recommendedName>
</protein>
<reference evidence="6" key="2">
    <citation type="submission" date="2020-09" db="EMBL/GenBank/DDBJ databases">
        <authorList>
            <person name="Sun Q."/>
            <person name="Zhou Y."/>
        </authorList>
    </citation>
    <scope>NUCLEOTIDE SEQUENCE</scope>
    <source>
        <strain evidence="6">CGMCC 1.6293</strain>
    </source>
</reference>